<dbReference type="EMBL" id="QWGB01000007">
    <property type="protein sequence ID" value="RIJ22188.1"/>
    <property type="molecule type" value="Genomic_DNA"/>
</dbReference>
<sequence>MKTIASVSFTALLVACSDGGTAPTASDDGMQSDATEESGDTAENIEAGSDGTLNIYSARHYDSDKLMYEAFEDQTGIRVRFREAGANQLLETMRAEGENSPADLIIASDAGALWRFKDAGLTQPLPEGEFEQLIPERLIEPGRQWVGLARRIRGVAYDPERISPVQVDEWQDLADPSLEGEICVRSSTNIYNLSLMAEMIEKWGAEEAQSWADAVVANMARTPQGGDTDQVEAVAAGLCSVAITNHYYWVRMTQSGSNATREAAAATQIAFPSFGEGEGIHVNITGVAMAANAQNRDEAMQFVDYLLSADGQHRLVDETKEIPVIEDVTWPQGLDAIPEFEDSDTPLDTFGERQSEAQRIYDEAGWN</sequence>
<dbReference type="PANTHER" id="PTHR30006">
    <property type="entry name" value="THIAMINE-BINDING PERIPLASMIC PROTEIN-RELATED"/>
    <property type="match status" value="1"/>
</dbReference>
<dbReference type="Proteomes" id="UP000265431">
    <property type="component" value="Unassembled WGS sequence"/>
</dbReference>
<evidence type="ECO:0000313" key="6">
    <source>
        <dbReference type="Proteomes" id="UP000265431"/>
    </source>
</evidence>
<dbReference type="Pfam" id="PF13343">
    <property type="entry name" value="SBP_bac_6"/>
    <property type="match status" value="1"/>
</dbReference>
<dbReference type="Gene3D" id="3.40.190.10">
    <property type="entry name" value="Periplasmic binding protein-like II"/>
    <property type="match status" value="2"/>
</dbReference>
<evidence type="ECO:0000256" key="4">
    <source>
        <dbReference type="SAM" id="MobiDB-lite"/>
    </source>
</evidence>
<feature type="binding site" evidence="3">
    <location>
        <position position="60"/>
    </location>
    <ligand>
        <name>Fe cation</name>
        <dbReference type="ChEBI" id="CHEBI:24875"/>
    </ligand>
</feature>
<proteinExistence type="inferred from homology"/>
<dbReference type="PROSITE" id="PS51257">
    <property type="entry name" value="PROKAR_LIPOPROTEIN"/>
    <property type="match status" value="1"/>
</dbReference>
<gene>
    <name evidence="5" type="ORF">D1224_11560</name>
</gene>
<keyword evidence="6" id="KW-1185">Reference proteome</keyword>
<evidence type="ECO:0000313" key="5">
    <source>
        <dbReference type="EMBL" id="RIJ22188.1"/>
    </source>
</evidence>
<evidence type="ECO:0000256" key="3">
    <source>
        <dbReference type="PIRSR" id="PIRSR002825-1"/>
    </source>
</evidence>
<dbReference type="GO" id="GO:0030288">
    <property type="term" value="C:outer membrane-bounded periplasmic space"/>
    <property type="evidence" value="ECO:0007669"/>
    <property type="project" value="TreeGrafter"/>
</dbReference>
<accession>A0A399QTM2</accession>
<dbReference type="InterPro" id="IPR026045">
    <property type="entry name" value="Ferric-bd"/>
</dbReference>
<organism evidence="5 6">
    <name type="scientific">Henriciella barbarensis</name>
    <dbReference type="NCBI Taxonomy" id="86342"/>
    <lineage>
        <taxon>Bacteria</taxon>
        <taxon>Pseudomonadati</taxon>
        <taxon>Pseudomonadota</taxon>
        <taxon>Alphaproteobacteria</taxon>
        <taxon>Hyphomonadales</taxon>
        <taxon>Hyphomonadaceae</taxon>
        <taxon>Henriciella</taxon>
    </lineage>
</organism>
<feature type="binding site" evidence="3">
    <location>
        <position position="248"/>
    </location>
    <ligand>
        <name>Fe cation</name>
        <dbReference type="ChEBI" id="CHEBI:24875"/>
    </ligand>
</feature>
<dbReference type="AlphaFoldDB" id="A0A399QTM2"/>
<reference evidence="5 6" key="1">
    <citation type="submission" date="2018-08" db="EMBL/GenBank/DDBJ databases">
        <title>Henriciella mobilis sp. nov., isolated from seawater.</title>
        <authorList>
            <person name="Cheng H."/>
            <person name="Wu Y.-H."/>
            <person name="Xu X.-W."/>
            <person name="Guo L.-L."/>
        </authorList>
    </citation>
    <scope>NUCLEOTIDE SEQUENCE [LARGE SCALE GENOMIC DNA]</scope>
    <source>
        <strain evidence="5 6">CCUG66934</strain>
    </source>
</reference>
<keyword evidence="3" id="KW-0408">Iron</keyword>
<keyword evidence="3" id="KW-0479">Metal-binding</keyword>
<comment type="similarity">
    <text evidence="1">Belongs to the bacterial solute-binding protein 1 family.</text>
</comment>
<feature type="region of interest" description="Disordered" evidence="4">
    <location>
        <begin position="21"/>
        <end position="47"/>
    </location>
</feature>
<dbReference type="PANTHER" id="PTHR30006:SF15">
    <property type="entry name" value="IRON-UTILIZATION PERIPLASMIC PROTEIN"/>
    <property type="match status" value="1"/>
</dbReference>
<name>A0A399QTM2_9PROT</name>
<keyword evidence="2" id="KW-0732">Signal</keyword>
<feature type="binding site" evidence="3">
    <location>
        <position position="247"/>
    </location>
    <ligand>
        <name>Fe cation</name>
        <dbReference type="ChEBI" id="CHEBI:24875"/>
    </ligand>
</feature>
<comment type="caution">
    <text evidence="5">The sequence shown here is derived from an EMBL/GenBank/DDBJ whole genome shotgun (WGS) entry which is preliminary data.</text>
</comment>
<evidence type="ECO:0000256" key="2">
    <source>
        <dbReference type="ARBA" id="ARBA00022729"/>
    </source>
</evidence>
<evidence type="ECO:0000256" key="1">
    <source>
        <dbReference type="ARBA" id="ARBA00008520"/>
    </source>
</evidence>
<dbReference type="PIRSF" id="PIRSF002825">
    <property type="entry name" value="CfbpA"/>
    <property type="match status" value="1"/>
</dbReference>
<dbReference type="GO" id="GO:0046872">
    <property type="term" value="F:metal ion binding"/>
    <property type="evidence" value="ECO:0007669"/>
    <property type="project" value="UniProtKB-KW"/>
</dbReference>
<dbReference type="OrthoDB" id="9769567at2"/>
<protein>
    <submittedName>
        <fullName evidence="5">Extracellular solute-binding protein</fullName>
    </submittedName>
</protein>
<dbReference type="SUPFAM" id="SSF53850">
    <property type="entry name" value="Periplasmic binding protein-like II"/>
    <property type="match status" value="1"/>
</dbReference>